<dbReference type="PANTHER" id="PTHR11712:SF347">
    <property type="entry name" value="BETA KETOACYL-ACYL CARRIER PROTEIN SYNTHASE"/>
    <property type="match status" value="1"/>
</dbReference>
<keyword evidence="7" id="KW-1185">Reference proteome</keyword>
<dbReference type="InterPro" id="IPR014030">
    <property type="entry name" value="Ketoacyl_synth_N"/>
</dbReference>
<dbReference type="PANTHER" id="PTHR11712">
    <property type="entry name" value="POLYKETIDE SYNTHASE-RELATED"/>
    <property type="match status" value="1"/>
</dbReference>
<dbReference type="CDD" id="cd00834">
    <property type="entry name" value="KAS_I_II"/>
    <property type="match status" value="1"/>
</dbReference>
<evidence type="ECO:0000313" key="6">
    <source>
        <dbReference type="EMBL" id="MDI3422604.1"/>
    </source>
</evidence>
<dbReference type="Gene3D" id="3.40.47.10">
    <property type="match status" value="2"/>
</dbReference>
<dbReference type="GO" id="GO:0016746">
    <property type="term" value="F:acyltransferase activity"/>
    <property type="evidence" value="ECO:0007669"/>
    <property type="project" value="UniProtKB-KW"/>
</dbReference>
<reference evidence="6 7" key="1">
    <citation type="submission" date="2023-05" db="EMBL/GenBank/DDBJ databases">
        <title>Draft genome sequence of Streptomyces sp. B-S-A12 isolated from a cave soil in Thailand.</title>
        <authorList>
            <person name="Chamroensaksri N."/>
            <person name="Muangham S."/>
        </authorList>
    </citation>
    <scope>NUCLEOTIDE SEQUENCE [LARGE SCALE GENOMIC DNA]</scope>
    <source>
        <strain evidence="6 7">B-S-A12</strain>
    </source>
</reference>
<dbReference type="InterPro" id="IPR018201">
    <property type="entry name" value="Ketoacyl_synth_AS"/>
</dbReference>
<evidence type="ECO:0000256" key="3">
    <source>
        <dbReference type="ARBA" id="ARBA00023315"/>
    </source>
</evidence>
<protein>
    <submittedName>
        <fullName evidence="6">Beta-ketoacyl-[acyl-carrier-protein] synthase family protein</fullName>
        <ecNumber evidence="6">2.3.1.-</ecNumber>
    </submittedName>
</protein>
<evidence type="ECO:0000259" key="5">
    <source>
        <dbReference type="PROSITE" id="PS52004"/>
    </source>
</evidence>
<dbReference type="InterPro" id="IPR000794">
    <property type="entry name" value="Beta-ketoacyl_synthase"/>
</dbReference>
<dbReference type="InterPro" id="IPR014031">
    <property type="entry name" value="Ketoacyl_synth_C"/>
</dbReference>
<keyword evidence="3 6" id="KW-0012">Acyltransferase</keyword>
<name>A0ABT6T6D5_9ACTN</name>
<evidence type="ECO:0000256" key="2">
    <source>
        <dbReference type="ARBA" id="ARBA00022679"/>
    </source>
</evidence>
<proteinExistence type="inferred from homology"/>
<dbReference type="InterPro" id="IPR020841">
    <property type="entry name" value="PKS_Beta-ketoAc_synthase_dom"/>
</dbReference>
<keyword evidence="2 4" id="KW-0808">Transferase</keyword>
<evidence type="ECO:0000256" key="4">
    <source>
        <dbReference type="RuleBase" id="RU003694"/>
    </source>
</evidence>
<dbReference type="NCBIfam" id="NF005589">
    <property type="entry name" value="PRK07314.1"/>
    <property type="match status" value="1"/>
</dbReference>
<comment type="caution">
    <text evidence="6">The sequence shown here is derived from an EMBL/GenBank/DDBJ whole genome shotgun (WGS) entry which is preliminary data.</text>
</comment>
<dbReference type="EMBL" id="JASCIS010000039">
    <property type="protein sequence ID" value="MDI3422604.1"/>
    <property type="molecule type" value="Genomic_DNA"/>
</dbReference>
<evidence type="ECO:0000256" key="1">
    <source>
        <dbReference type="ARBA" id="ARBA00008467"/>
    </source>
</evidence>
<dbReference type="RefSeq" id="WP_282538461.1">
    <property type="nucleotide sequence ID" value="NZ_JASCIS010000039.1"/>
</dbReference>
<dbReference type="Pfam" id="PF02801">
    <property type="entry name" value="Ketoacyl-synt_C"/>
    <property type="match status" value="1"/>
</dbReference>
<dbReference type="Proteomes" id="UP001237105">
    <property type="component" value="Unassembled WGS sequence"/>
</dbReference>
<dbReference type="SUPFAM" id="SSF53901">
    <property type="entry name" value="Thiolase-like"/>
    <property type="match status" value="1"/>
</dbReference>
<dbReference type="PROSITE" id="PS52004">
    <property type="entry name" value="KS3_2"/>
    <property type="match status" value="1"/>
</dbReference>
<accession>A0ABT6T6D5</accession>
<organism evidence="6 7">
    <name type="scientific">Streptomyces luteolus</name>
    <dbReference type="NCBI Taxonomy" id="3043615"/>
    <lineage>
        <taxon>Bacteria</taxon>
        <taxon>Bacillati</taxon>
        <taxon>Actinomycetota</taxon>
        <taxon>Actinomycetes</taxon>
        <taxon>Kitasatosporales</taxon>
        <taxon>Streptomycetaceae</taxon>
        <taxon>Streptomyces</taxon>
    </lineage>
</organism>
<feature type="domain" description="Ketosynthase family 3 (KS3)" evidence="5">
    <location>
        <begin position="3"/>
        <end position="407"/>
    </location>
</feature>
<dbReference type="EC" id="2.3.1.-" evidence="6"/>
<gene>
    <name evidence="6" type="ORF">QIT00_29360</name>
</gene>
<dbReference type="SMART" id="SM00825">
    <property type="entry name" value="PKS_KS"/>
    <property type="match status" value="1"/>
</dbReference>
<dbReference type="InterPro" id="IPR016039">
    <property type="entry name" value="Thiolase-like"/>
</dbReference>
<sequence>MTARDIAVTGLGLVTPAGVGVEESWAGICAGTGLAARDEALAGLPVDFSCWVPDFDAAALLGRRLTWRIDRFIQLAMVAAREAVADAALDKEAWDGPRVAVVMGVASNGGDAWADAYAKLVEGRVEAISPTTLTRSLPNMVAGEVSTDLQATGPCLTTSTACASGATAIGVARDLLRAGTCDIAIAGGTDSTRVPMGSAAFYRLGALSRRRADPAVASRPFDADRDGFVLSEGAGVLVLERPEYARARGVRIRGYLSGYGASADGFHATSPRPDGDGARRAVEAALADAGADPADVHHVNAHGTSTPQGDRIEAELLGALFRSSAPPVTSVKGVIGHTLGAAGAVEAAVTVLSLERQLVPPTANLDRLDEGVAIDVVTKEPRAHRMTGALSNAFGFGGQNAVLFFRAA</sequence>
<dbReference type="Pfam" id="PF00109">
    <property type="entry name" value="ketoacyl-synt"/>
    <property type="match status" value="1"/>
</dbReference>
<dbReference type="PROSITE" id="PS00606">
    <property type="entry name" value="KS3_1"/>
    <property type="match status" value="1"/>
</dbReference>
<evidence type="ECO:0000313" key="7">
    <source>
        <dbReference type="Proteomes" id="UP001237105"/>
    </source>
</evidence>
<comment type="similarity">
    <text evidence="1 4">Belongs to the thiolase-like superfamily. Beta-ketoacyl-ACP synthases family.</text>
</comment>